<dbReference type="EMBL" id="CACRXK020018039">
    <property type="protein sequence ID" value="CAB4031999.1"/>
    <property type="molecule type" value="Genomic_DNA"/>
</dbReference>
<keyword evidence="2" id="KW-1185">Reference proteome</keyword>
<dbReference type="OrthoDB" id="10486863at2759"/>
<sequence length="602" mass="67967">MFFGFLRKEIISKLSVNQVSDNTENEAPNTDESEPSSPDKVTINIAQRSGRLVSWLGILSVGEDPPCDDGTNRTLWSYGSGENVVPLRPGYDARLNINSEGTSFEISCKVVSSRSHNFGPIFQCAVISGEDNLYTTQEVKPTTAVRNVFDFLEIKEYKKKISGYEFFGFQRPDVIKQLQALAKVCRKRQLYDDLAESTTTNDTRVIKRKIVSQYPLLDKVANTKTRNAGPTNALKPQARKERNTLVHEMVKFTSSNDVQSYIVYLCQNDPGLVTSAIEESGSYLDELVSELEIARPRYISLHNSAEFLVGKTRLSQREYIAASKTFKKANVYLSPYAAVAKYISELEVGVINLHKHCVNFEYEGLDCICSGAEFQDTLQRVISTEVLFQKFEFPTQEQQTKLFAHLKREDPQLYGKLDPCKRTLFLRETGDNFRAGAHQPTEQMSFSILNLTKLINSPYGQFLISIWRGPETRNYIQAHVKGHYDDVRSAVHNGLALTLADDTMETFNIIAFLVTDLGHLKESLGKCLCTSMFGCYWCKKNMLDWDNKKPTTSPLQKISDMVEMGKEAERVLGKCPDKSSAAYTKFQQTHFGQTVSTVNVNI</sequence>
<comment type="caution">
    <text evidence="1">The sequence shown here is derived from an EMBL/GenBank/DDBJ whole genome shotgun (WGS) entry which is preliminary data.</text>
</comment>
<evidence type="ECO:0000313" key="2">
    <source>
        <dbReference type="Proteomes" id="UP001152795"/>
    </source>
</evidence>
<evidence type="ECO:0000313" key="1">
    <source>
        <dbReference type="EMBL" id="CAB4031999.1"/>
    </source>
</evidence>
<dbReference type="Proteomes" id="UP001152795">
    <property type="component" value="Unassembled WGS sequence"/>
</dbReference>
<reference evidence="1" key="1">
    <citation type="submission" date="2020-04" db="EMBL/GenBank/DDBJ databases">
        <authorList>
            <person name="Alioto T."/>
            <person name="Alioto T."/>
            <person name="Gomez Garrido J."/>
        </authorList>
    </citation>
    <scope>NUCLEOTIDE SEQUENCE</scope>
    <source>
        <strain evidence="1">A484AB</strain>
    </source>
</reference>
<protein>
    <submittedName>
        <fullName evidence="1">Uncharacterized protein</fullName>
    </submittedName>
</protein>
<name>A0A7D9JL10_PARCT</name>
<gene>
    <name evidence="1" type="ORF">PACLA_8A030773</name>
</gene>
<proteinExistence type="predicted"/>
<organism evidence="1 2">
    <name type="scientific">Paramuricea clavata</name>
    <name type="common">Red gorgonian</name>
    <name type="synonym">Violescent sea-whip</name>
    <dbReference type="NCBI Taxonomy" id="317549"/>
    <lineage>
        <taxon>Eukaryota</taxon>
        <taxon>Metazoa</taxon>
        <taxon>Cnidaria</taxon>
        <taxon>Anthozoa</taxon>
        <taxon>Octocorallia</taxon>
        <taxon>Malacalcyonacea</taxon>
        <taxon>Plexauridae</taxon>
        <taxon>Paramuricea</taxon>
    </lineage>
</organism>
<dbReference type="Gene3D" id="3.30.160.360">
    <property type="match status" value="1"/>
</dbReference>
<accession>A0A7D9JL10</accession>
<dbReference type="AlphaFoldDB" id="A0A7D9JL10"/>